<dbReference type="NCBIfam" id="TIGR02292">
    <property type="entry name" value="ygfB_yecA"/>
    <property type="match status" value="1"/>
</dbReference>
<protein>
    <submittedName>
        <fullName evidence="1">YecA family protein</fullName>
    </submittedName>
</protein>
<organism evidence="1 2">
    <name type="scientific">Azospirillum doebereinerae</name>
    <dbReference type="NCBI Taxonomy" id="92933"/>
    <lineage>
        <taxon>Bacteria</taxon>
        <taxon>Pseudomonadati</taxon>
        <taxon>Pseudomonadota</taxon>
        <taxon>Alphaproteobacteria</taxon>
        <taxon>Rhodospirillales</taxon>
        <taxon>Azospirillaceae</taxon>
        <taxon>Azospirillum</taxon>
    </lineage>
</organism>
<reference evidence="1 2" key="1">
    <citation type="submission" date="2018-12" db="EMBL/GenBank/DDBJ databases">
        <authorList>
            <person name="Yang Y."/>
        </authorList>
    </citation>
    <scope>NUCLEOTIDE SEQUENCE [LARGE SCALE GENOMIC DNA]</scope>
    <source>
        <strain evidence="1 2">GSF71</strain>
    </source>
</reference>
<dbReference type="OrthoDB" id="1551443at2"/>
<dbReference type="Pfam" id="PF03695">
    <property type="entry name" value="UPF0149"/>
    <property type="match status" value="1"/>
</dbReference>
<dbReference type="EMBL" id="RZIJ01000015">
    <property type="protein sequence ID" value="RUQ68111.1"/>
    <property type="molecule type" value="Genomic_DNA"/>
</dbReference>
<gene>
    <name evidence="1" type="ORF">EJ913_18540</name>
</gene>
<evidence type="ECO:0000313" key="1">
    <source>
        <dbReference type="EMBL" id="RUQ68111.1"/>
    </source>
</evidence>
<dbReference type="InterPro" id="IPR036255">
    <property type="entry name" value="YgfB-like_sf"/>
</dbReference>
<sequence length="207" mass="22753">MEGGTGRRAYGRGTGGMMAKPAANAATTVPKPMLDAAELEAYLRARGRAAPVSRLDGLDGYLTAVLIGPKFIDPQVWLGHLLGERALLAAQESREHLAIQAVAHHHNRLSEAMAQFPYLYRPQLPAHHAGGLDPIFWSFGFLMATRLAPRAWKSMTNPDKPEHATFQALHPLLIGTTPIIEADVPAMAKGIIDLREHFKVRRNRSMR</sequence>
<accession>A0A3S0V029</accession>
<dbReference type="Proteomes" id="UP000280346">
    <property type="component" value="Unassembled WGS sequence"/>
</dbReference>
<comment type="caution">
    <text evidence="1">The sequence shown here is derived from an EMBL/GenBank/DDBJ whole genome shotgun (WGS) entry which is preliminary data.</text>
</comment>
<keyword evidence="2" id="KW-1185">Reference proteome</keyword>
<name>A0A3S0V029_9PROT</name>
<dbReference type="AlphaFoldDB" id="A0A3S0V029"/>
<proteinExistence type="predicted"/>
<dbReference type="SUPFAM" id="SSF101327">
    <property type="entry name" value="YgfB-like"/>
    <property type="match status" value="1"/>
</dbReference>
<evidence type="ECO:0000313" key="2">
    <source>
        <dbReference type="Proteomes" id="UP000280346"/>
    </source>
</evidence>
<dbReference type="InterPro" id="IPR011978">
    <property type="entry name" value="YgfB-like"/>
</dbReference>